<dbReference type="InterPro" id="IPR010982">
    <property type="entry name" value="Lambda_DNA-bd_dom_sf"/>
</dbReference>
<name>A0A7W8FX64_9FIRM</name>
<dbReference type="Gene3D" id="1.10.260.40">
    <property type="entry name" value="lambda repressor-like DNA-binding domains"/>
    <property type="match status" value="1"/>
</dbReference>
<proteinExistence type="predicted"/>
<dbReference type="Proteomes" id="UP000521313">
    <property type="component" value="Unassembled WGS sequence"/>
</dbReference>
<dbReference type="AlphaFoldDB" id="A0A7W8FX64"/>
<organism evidence="2 3">
    <name type="scientific">Faecalicoccus acidiformans</name>
    <dbReference type="NCBI Taxonomy" id="915173"/>
    <lineage>
        <taxon>Bacteria</taxon>
        <taxon>Bacillati</taxon>
        <taxon>Bacillota</taxon>
        <taxon>Erysipelotrichia</taxon>
        <taxon>Erysipelotrichales</taxon>
        <taxon>Erysipelotrichaceae</taxon>
        <taxon>Faecalicoccus</taxon>
    </lineage>
</organism>
<accession>A0A7W8FX64</accession>
<evidence type="ECO:0000259" key="1">
    <source>
        <dbReference type="Pfam" id="PF13443"/>
    </source>
</evidence>
<protein>
    <submittedName>
        <fullName evidence="2">DNA-binding Xre family transcriptional regulator</fullName>
    </submittedName>
</protein>
<comment type="caution">
    <text evidence="2">The sequence shown here is derived from an EMBL/GenBank/DDBJ whole genome shotgun (WGS) entry which is preliminary data.</text>
</comment>
<reference evidence="2 3" key="1">
    <citation type="submission" date="2020-08" db="EMBL/GenBank/DDBJ databases">
        <title>Genomic Encyclopedia of Type Strains, Phase IV (KMG-IV): sequencing the most valuable type-strain genomes for metagenomic binning, comparative biology and taxonomic classification.</title>
        <authorList>
            <person name="Goeker M."/>
        </authorList>
    </citation>
    <scope>NUCLEOTIDE SEQUENCE [LARGE SCALE GENOMIC DNA]</scope>
    <source>
        <strain evidence="2 3">DSM 26963</strain>
    </source>
</reference>
<gene>
    <name evidence="2" type="ORF">HNQ43_000049</name>
</gene>
<dbReference type="RefSeq" id="WP_183373702.1">
    <property type="nucleotide sequence ID" value="NZ_JACHHD010000001.1"/>
</dbReference>
<keyword evidence="2" id="KW-0238">DNA-binding</keyword>
<dbReference type="GO" id="GO:0003677">
    <property type="term" value="F:DNA binding"/>
    <property type="evidence" value="ECO:0007669"/>
    <property type="project" value="UniProtKB-KW"/>
</dbReference>
<dbReference type="EMBL" id="JACHHD010000001">
    <property type="protein sequence ID" value="MBB5184016.1"/>
    <property type="molecule type" value="Genomic_DNA"/>
</dbReference>
<dbReference type="SUPFAM" id="SSF47413">
    <property type="entry name" value="lambda repressor-like DNA-binding domains"/>
    <property type="match status" value="1"/>
</dbReference>
<sequence>MAVSYKKLFKLLIDRDMKKKDFKEITGISQGTLNKLQNGGNVMVDVLEKICLNMDCNVEDIMEIYPDPVDSTKKRTARSV</sequence>
<dbReference type="Pfam" id="PF13443">
    <property type="entry name" value="HTH_26"/>
    <property type="match status" value="1"/>
</dbReference>
<evidence type="ECO:0000313" key="3">
    <source>
        <dbReference type="Proteomes" id="UP000521313"/>
    </source>
</evidence>
<evidence type="ECO:0000313" key="2">
    <source>
        <dbReference type="EMBL" id="MBB5184016.1"/>
    </source>
</evidence>
<feature type="domain" description="HTH cro/C1-type" evidence="1">
    <location>
        <begin position="7"/>
        <end position="67"/>
    </location>
</feature>
<dbReference type="InterPro" id="IPR001387">
    <property type="entry name" value="Cro/C1-type_HTH"/>
</dbReference>